<evidence type="ECO:0000259" key="13">
    <source>
        <dbReference type="PROSITE" id="PS50893"/>
    </source>
</evidence>
<dbReference type="InterPro" id="IPR003593">
    <property type="entry name" value="AAA+_ATPase"/>
</dbReference>
<evidence type="ECO:0000256" key="5">
    <source>
        <dbReference type="ARBA" id="ARBA00022840"/>
    </source>
</evidence>
<feature type="domain" description="ABC transmembrane type-1" evidence="14">
    <location>
        <begin position="51"/>
        <end position="374"/>
    </location>
</feature>
<dbReference type="PANTHER" id="PTHR43394">
    <property type="entry name" value="ATP-DEPENDENT PERMEASE MDL1, MITOCHONDRIAL"/>
    <property type="match status" value="1"/>
</dbReference>
<dbReference type="AlphaFoldDB" id="A0A0F0M0G3"/>
<dbReference type="GO" id="GO:0005886">
    <property type="term" value="C:plasma membrane"/>
    <property type="evidence" value="ECO:0007669"/>
    <property type="project" value="UniProtKB-SubCell"/>
</dbReference>
<feature type="region of interest" description="Disordered" evidence="11">
    <location>
        <begin position="1"/>
        <end position="28"/>
    </location>
</feature>
<keyword evidence="3 12" id="KW-0812">Transmembrane</keyword>
<keyword evidence="2" id="KW-0813">Transport</keyword>
<dbReference type="SMART" id="SM00382">
    <property type="entry name" value="AAA"/>
    <property type="match status" value="1"/>
</dbReference>
<dbReference type="Gene3D" id="3.40.50.300">
    <property type="entry name" value="P-loop containing nucleotide triphosphate hydrolases"/>
    <property type="match status" value="1"/>
</dbReference>
<dbReference type="CDD" id="cd18547">
    <property type="entry name" value="ABC_6TM_Tm288_like"/>
    <property type="match status" value="1"/>
</dbReference>
<evidence type="ECO:0000256" key="12">
    <source>
        <dbReference type="SAM" id="Phobius"/>
    </source>
</evidence>
<evidence type="ECO:0000259" key="14">
    <source>
        <dbReference type="PROSITE" id="PS50929"/>
    </source>
</evidence>
<evidence type="ECO:0000313" key="15">
    <source>
        <dbReference type="EMBL" id="KJL41269.1"/>
    </source>
</evidence>
<comment type="caution">
    <text evidence="15">The sequence shown here is derived from an EMBL/GenBank/DDBJ whole genome shotgun (WGS) entry which is preliminary data.</text>
</comment>
<dbReference type="Pfam" id="PF00005">
    <property type="entry name" value="ABC_tran"/>
    <property type="match status" value="1"/>
</dbReference>
<feature type="transmembrane region" description="Helical" evidence="12">
    <location>
        <begin position="127"/>
        <end position="157"/>
    </location>
</feature>
<dbReference type="Proteomes" id="UP000033451">
    <property type="component" value="Unassembled WGS sequence"/>
</dbReference>
<feature type="compositionally biased region" description="Gly residues" evidence="11">
    <location>
        <begin position="1"/>
        <end position="23"/>
    </location>
</feature>
<dbReference type="Gene3D" id="1.20.1560.10">
    <property type="entry name" value="ABC transporter type 1, transmembrane domain"/>
    <property type="match status" value="1"/>
</dbReference>
<dbReference type="InterPro" id="IPR027417">
    <property type="entry name" value="P-loop_NTPase"/>
</dbReference>
<keyword evidence="4" id="KW-0547">Nucleotide-binding</keyword>
<evidence type="ECO:0000256" key="1">
    <source>
        <dbReference type="ARBA" id="ARBA00004651"/>
    </source>
</evidence>
<gene>
    <name evidence="15" type="ORF">RR49_00349</name>
</gene>
<dbReference type="PATRIC" id="fig|400772.4.peg.379"/>
<dbReference type="SUPFAM" id="SSF90123">
    <property type="entry name" value="ABC transporter transmembrane region"/>
    <property type="match status" value="1"/>
</dbReference>
<proteinExistence type="inferred from homology"/>
<evidence type="ECO:0000256" key="2">
    <source>
        <dbReference type="ARBA" id="ARBA00022448"/>
    </source>
</evidence>
<dbReference type="InterPro" id="IPR003439">
    <property type="entry name" value="ABC_transporter-like_ATP-bd"/>
</dbReference>
<dbReference type="STRING" id="400772.RR49_00349"/>
<evidence type="ECO:0000256" key="4">
    <source>
        <dbReference type="ARBA" id="ARBA00022741"/>
    </source>
</evidence>
<dbReference type="GO" id="GO:0005524">
    <property type="term" value="F:ATP binding"/>
    <property type="evidence" value="ECO:0007669"/>
    <property type="project" value="UniProtKB-KW"/>
</dbReference>
<dbReference type="PROSITE" id="PS00211">
    <property type="entry name" value="ABC_TRANSPORTER_1"/>
    <property type="match status" value="1"/>
</dbReference>
<evidence type="ECO:0000256" key="6">
    <source>
        <dbReference type="ARBA" id="ARBA00022989"/>
    </source>
</evidence>
<evidence type="ECO:0000256" key="8">
    <source>
        <dbReference type="ARBA" id="ARBA00055053"/>
    </source>
</evidence>
<evidence type="ECO:0000313" key="16">
    <source>
        <dbReference type="Proteomes" id="UP000033451"/>
    </source>
</evidence>
<dbReference type="PANTHER" id="PTHR43394:SF1">
    <property type="entry name" value="ATP-BINDING CASSETTE SUB-FAMILY B MEMBER 10, MITOCHONDRIAL"/>
    <property type="match status" value="1"/>
</dbReference>
<dbReference type="InterPro" id="IPR011527">
    <property type="entry name" value="ABC1_TM_dom"/>
</dbReference>
<keyword evidence="16" id="KW-1185">Reference proteome</keyword>
<evidence type="ECO:0000256" key="3">
    <source>
        <dbReference type="ARBA" id="ARBA00022692"/>
    </source>
</evidence>
<feature type="transmembrane region" description="Helical" evidence="12">
    <location>
        <begin position="233"/>
        <end position="250"/>
    </location>
</feature>
<keyword evidence="7 12" id="KW-0472">Membrane</keyword>
<name>A0A0F0M0G3_9MICO</name>
<dbReference type="InterPro" id="IPR017871">
    <property type="entry name" value="ABC_transporter-like_CS"/>
</dbReference>
<comment type="function">
    <text evidence="8">ABC transporter involved in fatty acid import. Transmembrane domains (TMD) form a pore in the membrane and the ATP-binding domain (NBD) is responsible for energy generation.</text>
</comment>
<organism evidence="15 16">
    <name type="scientific">Microbacterium ginsengisoli</name>
    <dbReference type="NCBI Taxonomy" id="400772"/>
    <lineage>
        <taxon>Bacteria</taxon>
        <taxon>Bacillati</taxon>
        <taxon>Actinomycetota</taxon>
        <taxon>Actinomycetes</taxon>
        <taxon>Micrococcales</taxon>
        <taxon>Microbacteriaceae</taxon>
        <taxon>Microbacterium</taxon>
    </lineage>
</organism>
<dbReference type="RefSeq" id="WP_045246179.1">
    <property type="nucleotide sequence ID" value="NZ_JYIY01000051.1"/>
</dbReference>
<feature type="transmembrane region" description="Helical" evidence="12">
    <location>
        <begin position="210"/>
        <end position="227"/>
    </location>
</feature>
<feature type="domain" description="ABC transporter" evidence="13">
    <location>
        <begin position="408"/>
        <end position="642"/>
    </location>
</feature>
<dbReference type="CDD" id="cd03254">
    <property type="entry name" value="ABCC_Glucan_exporter_like"/>
    <property type="match status" value="1"/>
</dbReference>
<sequence>MSGPGAGRGPMRGGGRGPFGGQGAPAEKADDFGSSAWRLLGTLRPWRIALIGVVVLGAVSVFLSVLGPKILGNATDLVFAGFLSMHMPSGVTRDQVIESLRAQGQTQQADLLSGVNFTPGAGIDVNALAGVIVTVLVIYVIASVLSWAQAYILNVVVQRAMNRLRGQVEEKIHRLPLAYFDTVQRGELLSRVTNDVDNIGQTMQQTLSQVVVSLLTVVGVLVMMFVISPILAVIALVTIPLTIVVTALVARRSQKLFVAQWRATGVLNARVEETFSGHSVVKVFGHQKEVERDFLAENDEVYRASFGAQFVSGIIMPAMMFIGNLVYVAIAVVGGLQVAAGALSIGSVQAFIQYSRQFTQPLSQLGSMANLLQSGVASAERVFELLDQPEETPDPRDPETVDPTASELRFDDVAFRYVADSPLIHDLSLVATPGSTVAIVGPTGAGKTTLVNLLMRFYDVDDGAITLDGLDTRRMTRADLRARTGMVLQDTWLFAGTIRDNIAYGDPEASEERLVEAATAAYVDRFVHALPDGYDTVLDDDAANLSAGERQLVTIARAFLADPRILILDEATSSVDTRTELLIQRAMSRLRADRTSFVIAHRLSTIRDADLILVTEDGAIVEQGSHDELLARRGAYWRLYRAQFDDPASIDAEEPVR</sequence>
<dbReference type="PROSITE" id="PS50929">
    <property type="entry name" value="ABC_TM1F"/>
    <property type="match status" value="1"/>
</dbReference>
<dbReference type="PROSITE" id="PS50893">
    <property type="entry name" value="ABC_TRANSPORTER_2"/>
    <property type="match status" value="1"/>
</dbReference>
<dbReference type="InterPro" id="IPR036640">
    <property type="entry name" value="ABC1_TM_sf"/>
</dbReference>
<comment type="subcellular location">
    <subcellularLocation>
        <location evidence="1">Cell membrane</location>
        <topology evidence="1">Multi-pass membrane protein</topology>
    </subcellularLocation>
</comment>
<evidence type="ECO:0000256" key="7">
    <source>
        <dbReference type="ARBA" id="ARBA00023136"/>
    </source>
</evidence>
<dbReference type="InterPro" id="IPR039421">
    <property type="entry name" value="Type_1_exporter"/>
</dbReference>
<feature type="transmembrane region" description="Helical" evidence="12">
    <location>
        <begin position="48"/>
        <end position="67"/>
    </location>
</feature>
<accession>A0A0F0M0G3</accession>
<dbReference type="EMBL" id="JYIY01000051">
    <property type="protein sequence ID" value="KJL41269.1"/>
    <property type="molecule type" value="Genomic_DNA"/>
</dbReference>
<protein>
    <recommendedName>
        <fullName evidence="10">Fatty acid ABC transporter ATP-binding/permease protein</fullName>
    </recommendedName>
</protein>
<evidence type="ECO:0000256" key="9">
    <source>
        <dbReference type="ARBA" id="ARBA00061644"/>
    </source>
</evidence>
<comment type="similarity">
    <text evidence="9">Belongs to the ABC transporter superfamily. Lipid exporter (TC 3.A.1.106) family.</text>
</comment>
<dbReference type="GO" id="GO:0015421">
    <property type="term" value="F:ABC-type oligopeptide transporter activity"/>
    <property type="evidence" value="ECO:0007669"/>
    <property type="project" value="TreeGrafter"/>
</dbReference>
<dbReference type="GO" id="GO:0016887">
    <property type="term" value="F:ATP hydrolysis activity"/>
    <property type="evidence" value="ECO:0007669"/>
    <property type="project" value="InterPro"/>
</dbReference>
<evidence type="ECO:0000256" key="10">
    <source>
        <dbReference type="ARBA" id="ARBA00071747"/>
    </source>
</evidence>
<keyword evidence="6 12" id="KW-1133">Transmembrane helix</keyword>
<reference evidence="15 16" key="1">
    <citation type="submission" date="2015-02" db="EMBL/GenBank/DDBJ databases">
        <title>Draft genome sequences of ten Microbacterium spp. with emphasis on heavy metal contaminated environments.</title>
        <authorList>
            <person name="Corretto E."/>
        </authorList>
    </citation>
    <scope>NUCLEOTIDE SEQUENCE [LARGE SCALE GENOMIC DNA]</scope>
    <source>
        <strain evidence="15 16">DSM 18659</strain>
    </source>
</reference>
<dbReference type="SUPFAM" id="SSF52540">
    <property type="entry name" value="P-loop containing nucleoside triphosphate hydrolases"/>
    <property type="match status" value="1"/>
</dbReference>
<dbReference type="Pfam" id="PF00664">
    <property type="entry name" value="ABC_membrane"/>
    <property type="match status" value="1"/>
</dbReference>
<dbReference type="OrthoDB" id="9806127at2"/>
<dbReference type="FunFam" id="3.40.50.300:FF:000287">
    <property type="entry name" value="Multidrug ABC transporter ATP-binding protein"/>
    <property type="match status" value="1"/>
</dbReference>
<evidence type="ECO:0000256" key="11">
    <source>
        <dbReference type="SAM" id="MobiDB-lite"/>
    </source>
</evidence>
<keyword evidence="5 15" id="KW-0067">ATP-binding</keyword>